<dbReference type="SMART" id="SM00387">
    <property type="entry name" value="HATPase_c"/>
    <property type="match status" value="1"/>
</dbReference>
<accession>A0A1H0EP92</accession>
<dbReference type="Pfam" id="PF02518">
    <property type="entry name" value="HATPase_c"/>
    <property type="match status" value="1"/>
</dbReference>
<keyword evidence="9 10" id="KW-0472">Membrane</keyword>
<evidence type="ECO:0000313" key="12">
    <source>
        <dbReference type="EMBL" id="SDN84139.1"/>
    </source>
</evidence>
<dbReference type="PROSITE" id="PS50109">
    <property type="entry name" value="HIS_KIN"/>
    <property type="match status" value="1"/>
</dbReference>
<evidence type="ECO:0000256" key="6">
    <source>
        <dbReference type="ARBA" id="ARBA00022692"/>
    </source>
</evidence>
<dbReference type="InterPro" id="IPR004358">
    <property type="entry name" value="Sig_transdc_His_kin-like_C"/>
</dbReference>
<dbReference type="PANTHER" id="PTHR45436">
    <property type="entry name" value="SENSOR HISTIDINE KINASE YKOH"/>
    <property type="match status" value="1"/>
</dbReference>
<evidence type="ECO:0000256" key="2">
    <source>
        <dbReference type="ARBA" id="ARBA00004370"/>
    </source>
</evidence>
<dbReference type="GO" id="GO:0005886">
    <property type="term" value="C:plasma membrane"/>
    <property type="evidence" value="ECO:0007669"/>
    <property type="project" value="TreeGrafter"/>
</dbReference>
<dbReference type="InterPro" id="IPR050428">
    <property type="entry name" value="TCS_sensor_his_kinase"/>
</dbReference>
<organism evidence="12 13">
    <name type="scientific">Aureimonas jatrophae</name>
    <dbReference type="NCBI Taxonomy" id="1166073"/>
    <lineage>
        <taxon>Bacteria</taxon>
        <taxon>Pseudomonadati</taxon>
        <taxon>Pseudomonadota</taxon>
        <taxon>Alphaproteobacteria</taxon>
        <taxon>Hyphomicrobiales</taxon>
        <taxon>Aurantimonadaceae</taxon>
        <taxon>Aureimonas</taxon>
    </lineage>
</organism>
<dbReference type="Pfam" id="PF00512">
    <property type="entry name" value="HisKA"/>
    <property type="match status" value="1"/>
</dbReference>
<comment type="catalytic activity">
    <reaction evidence="1">
        <text>ATP + protein L-histidine = ADP + protein N-phospho-L-histidine.</text>
        <dbReference type="EC" id="2.7.13.3"/>
    </reaction>
</comment>
<dbReference type="InterPro" id="IPR005467">
    <property type="entry name" value="His_kinase_dom"/>
</dbReference>
<dbReference type="InterPro" id="IPR036097">
    <property type="entry name" value="HisK_dim/P_sf"/>
</dbReference>
<protein>
    <recommendedName>
        <fullName evidence="3">histidine kinase</fullName>
        <ecNumber evidence="3">2.7.13.3</ecNumber>
    </recommendedName>
</protein>
<dbReference type="SUPFAM" id="SSF47384">
    <property type="entry name" value="Homodimeric domain of signal transducing histidine kinase"/>
    <property type="match status" value="1"/>
</dbReference>
<dbReference type="PANTHER" id="PTHR45436:SF1">
    <property type="entry name" value="SENSOR PROTEIN QSEC"/>
    <property type="match status" value="1"/>
</dbReference>
<keyword evidence="13" id="KW-1185">Reference proteome</keyword>
<comment type="subcellular location">
    <subcellularLocation>
        <location evidence="2">Membrane</location>
    </subcellularLocation>
</comment>
<evidence type="ECO:0000256" key="1">
    <source>
        <dbReference type="ARBA" id="ARBA00000085"/>
    </source>
</evidence>
<dbReference type="InterPro" id="IPR003594">
    <property type="entry name" value="HATPase_dom"/>
</dbReference>
<dbReference type="Gene3D" id="3.30.565.10">
    <property type="entry name" value="Histidine kinase-like ATPase, C-terminal domain"/>
    <property type="match status" value="1"/>
</dbReference>
<dbReference type="SMART" id="SM00388">
    <property type="entry name" value="HisKA"/>
    <property type="match status" value="1"/>
</dbReference>
<keyword evidence="4" id="KW-0597">Phosphoprotein</keyword>
<dbReference type="Gene3D" id="1.10.287.130">
    <property type="match status" value="1"/>
</dbReference>
<keyword evidence="8 10" id="KW-1133">Transmembrane helix</keyword>
<gene>
    <name evidence="12" type="ORF">SAMN05192530_102140</name>
</gene>
<sequence length="830" mass="88155">MRLPPRPVSIRRRILVAASALLLLAALLLVAFIRDYAERASDRAFDRLLAASALTIAGAVQIEGGGVTVELPLASFAMFSGEDRVFYAVDAPDGRNVTGYPDLSAGLAPAGDSDPVFADGRFGGERVRIATVGRLVSTAGGTGWVTIRVAETAVERAALAAEIRNRALLPVAAMTLLALALLWFGIGRAFAPLNVLEAHLRGREPDQLAPIDLPVPQEVRQLVLALNGFMGRLASARERLEGLVADAAHQVRTPLASLRAQAEMARGERDAALLRAQVARIHDGAVQASDLVSQLLMDATITHRLEVRPSEPTSLAQIVDEVIGRLDPASEDRVALDIAPELMGIGIGSDRVALREMLRNLVDNALRYSDGAVLITAAAIGEQLEIDVLDRGPGVPDEEKEAVFERFRRGTTSGGRHGSGLGLAIVRRVAQAQGGEVRLEDRAGGGLRVRLALPLRAAPVPARPARAPGLATVVLVLAALLLASPALARTATAYPAPDGSQTTRLSILGATDTALFSALVRGFQETRPDVSVDYVEDETRPIFEELVAGRTPVPDLVMSSASDLQVKLVNDGFARRLSPPHAVLLPEWAQWRSSVFGVSFEPAVIVYNPDLVSPAEVPRTHLALAELLETEGPRFAGRIATYDVARSGVGYMLASQDAAISSYFWRLASAFGRVGARVSGASPEILDRIESGEIAIGYNVLGSYAFARQAAGARIGIAVPDDYVLVLSRSLLVPRDARRADLAESFVDFAFSPAGQRILAGPAALGSVVAGTEGPWTAERITALGRGAVQPIALGPSLLVGLDRQRRDRFLETWREIVSPESAGRAMVAP</sequence>
<keyword evidence="7 12" id="KW-0418">Kinase</keyword>
<dbReference type="EMBL" id="FNIT01000002">
    <property type="protein sequence ID" value="SDN84139.1"/>
    <property type="molecule type" value="Genomic_DNA"/>
</dbReference>
<dbReference type="AlphaFoldDB" id="A0A1H0EP92"/>
<dbReference type="SUPFAM" id="SSF53850">
    <property type="entry name" value="Periplasmic binding protein-like II"/>
    <property type="match status" value="1"/>
</dbReference>
<evidence type="ECO:0000256" key="4">
    <source>
        <dbReference type="ARBA" id="ARBA00022553"/>
    </source>
</evidence>
<reference evidence="12 13" key="1">
    <citation type="submission" date="2016-10" db="EMBL/GenBank/DDBJ databases">
        <authorList>
            <person name="de Groot N.N."/>
        </authorList>
    </citation>
    <scope>NUCLEOTIDE SEQUENCE [LARGE SCALE GENOMIC DNA]</scope>
    <source>
        <strain evidence="13">L7-484,KACC 16230,DSM 25025</strain>
    </source>
</reference>
<dbReference type="Gene3D" id="3.40.190.10">
    <property type="entry name" value="Periplasmic binding protein-like II"/>
    <property type="match status" value="2"/>
</dbReference>
<dbReference type="STRING" id="1166073.SAMN05192530_102140"/>
<dbReference type="OrthoDB" id="8673316at2"/>
<keyword evidence="6 10" id="KW-0812">Transmembrane</keyword>
<dbReference type="EC" id="2.7.13.3" evidence="3"/>
<dbReference type="GO" id="GO:0000155">
    <property type="term" value="F:phosphorelay sensor kinase activity"/>
    <property type="evidence" value="ECO:0007669"/>
    <property type="project" value="InterPro"/>
</dbReference>
<feature type="domain" description="Histidine kinase" evidence="11">
    <location>
        <begin position="246"/>
        <end position="457"/>
    </location>
</feature>
<evidence type="ECO:0000256" key="5">
    <source>
        <dbReference type="ARBA" id="ARBA00022679"/>
    </source>
</evidence>
<dbReference type="Pfam" id="PF13531">
    <property type="entry name" value="SBP_bac_11"/>
    <property type="match status" value="1"/>
</dbReference>
<feature type="transmembrane region" description="Helical" evidence="10">
    <location>
        <begin position="167"/>
        <end position="186"/>
    </location>
</feature>
<evidence type="ECO:0000256" key="9">
    <source>
        <dbReference type="ARBA" id="ARBA00023136"/>
    </source>
</evidence>
<dbReference type="InterPro" id="IPR003661">
    <property type="entry name" value="HisK_dim/P_dom"/>
</dbReference>
<evidence type="ECO:0000256" key="7">
    <source>
        <dbReference type="ARBA" id="ARBA00022777"/>
    </source>
</evidence>
<evidence type="ECO:0000256" key="10">
    <source>
        <dbReference type="SAM" id="Phobius"/>
    </source>
</evidence>
<dbReference type="InterPro" id="IPR013727">
    <property type="entry name" value="2CSK_N"/>
</dbReference>
<name>A0A1H0EP92_9HYPH</name>
<dbReference type="PRINTS" id="PR00344">
    <property type="entry name" value="BCTRLSENSOR"/>
</dbReference>
<evidence type="ECO:0000256" key="8">
    <source>
        <dbReference type="ARBA" id="ARBA00022989"/>
    </source>
</evidence>
<proteinExistence type="predicted"/>
<dbReference type="InterPro" id="IPR036890">
    <property type="entry name" value="HATPase_C_sf"/>
</dbReference>
<dbReference type="SUPFAM" id="SSF55874">
    <property type="entry name" value="ATPase domain of HSP90 chaperone/DNA topoisomerase II/histidine kinase"/>
    <property type="match status" value="1"/>
</dbReference>
<evidence type="ECO:0000259" key="11">
    <source>
        <dbReference type="PROSITE" id="PS50109"/>
    </source>
</evidence>
<dbReference type="CDD" id="cd00082">
    <property type="entry name" value="HisKA"/>
    <property type="match status" value="1"/>
</dbReference>
<dbReference type="Proteomes" id="UP000198793">
    <property type="component" value="Unassembled WGS sequence"/>
</dbReference>
<evidence type="ECO:0000256" key="3">
    <source>
        <dbReference type="ARBA" id="ARBA00012438"/>
    </source>
</evidence>
<keyword evidence="5" id="KW-0808">Transferase</keyword>
<dbReference type="Pfam" id="PF08521">
    <property type="entry name" value="2CSK_N"/>
    <property type="match status" value="1"/>
</dbReference>
<evidence type="ECO:0000313" key="13">
    <source>
        <dbReference type="Proteomes" id="UP000198793"/>
    </source>
</evidence>
<dbReference type="CDD" id="cd00075">
    <property type="entry name" value="HATPase"/>
    <property type="match status" value="1"/>
</dbReference>
<dbReference type="RefSeq" id="WP_090670018.1">
    <property type="nucleotide sequence ID" value="NZ_FNIT01000002.1"/>
</dbReference>